<dbReference type="GO" id="GO:0005737">
    <property type="term" value="C:cytoplasm"/>
    <property type="evidence" value="ECO:0007669"/>
    <property type="project" value="UniProtKB-SubCell"/>
</dbReference>
<evidence type="ECO:0000256" key="10">
    <source>
        <dbReference type="ARBA" id="ARBA00022840"/>
    </source>
</evidence>
<evidence type="ECO:0000256" key="8">
    <source>
        <dbReference type="ARBA" id="ARBA00022741"/>
    </source>
</evidence>
<dbReference type="GO" id="GO:0051607">
    <property type="term" value="P:defense response to virus"/>
    <property type="evidence" value="ECO:0007669"/>
    <property type="project" value="UniProtKB-ARBA"/>
</dbReference>
<keyword evidence="5" id="KW-0433">Leucine-rich repeat</keyword>
<sequence length="675" mass="77397">MAYAAVTLTLGLLMQSNPCLNLPQEKIESLHRKVKEQIQSFRQKVGSLQALLYSLITNSVVQNFDLPHHSVQLDNNMVGHENELEDMKSTLMETSSDETQVVAIVGMGGIGKTTFARRIYDDLEIKSHFDILAWVTMSKEYGVRKMLLQLLHCIPSTEAVSREATDDGELADKLKQKLWKRRYLVVIDDIWSTKAWDDISQWFPDSKGSHALLTTRCGNVASYAASGKPPHHMSPLSSKESWELLQSKVELSPELLEVGKKIADNCHGVPLAVTVVAGLLSKCNNALDRWEQVAEDVKSAIFKDPGQQCEKVLALSYYYLPQHLKGCFLYFGIFSQDDEINVTTLINLWVAEGILKEVDYKSLEDVAEEYLQELIDRNWVLVGQKNFCGDVETCRIHDLLHELCLRQARSENFLPVIDDKPPYRASRVPQSFMQVCVMIVRSIGGFHRLNSHSYDQKVIRTIVYQGEHAYYAPRNKYLLVVDNERGMREISEFKNSKMIRVLALRKLCFHNDIPASLFDLVNLRYLSLSIDSPKFLPLLKLQRLQVLTVEIENFASNMIPLQIWRMPQLRSVHFIKTRWRCPPNMANAEGKQVILEHLHTLSGVGPAWCKNEIFALMPNLNKLEIVLDRSVDDQHRDLWIAISYLPLVETLRIKAGWWDFDERCVILIICQLLYQ</sequence>
<dbReference type="InterPro" id="IPR058922">
    <property type="entry name" value="WHD_DRP"/>
</dbReference>
<dbReference type="FunFam" id="3.40.50.300:FF:001091">
    <property type="entry name" value="Probable disease resistance protein At1g61300"/>
    <property type="match status" value="1"/>
</dbReference>
<dbReference type="InterPro" id="IPR042197">
    <property type="entry name" value="Apaf_helical"/>
</dbReference>
<dbReference type="Pfam" id="PF23559">
    <property type="entry name" value="WHD_DRP"/>
    <property type="match status" value="1"/>
</dbReference>
<evidence type="ECO:0000256" key="9">
    <source>
        <dbReference type="ARBA" id="ARBA00022821"/>
    </source>
</evidence>
<dbReference type="Gene3D" id="1.10.8.430">
    <property type="entry name" value="Helical domain of apoptotic protease-activating factors"/>
    <property type="match status" value="1"/>
</dbReference>
<evidence type="ECO:0000256" key="2">
    <source>
        <dbReference type="ARBA" id="ARBA00004496"/>
    </source>
</evidence>
<keyword evidence="13" id="KW-1185">Reference proteome</keyword>
<evidence type="ECO:0000313" key="13">
    <source>
        <dbReference type="Proteomes" id="UP000189701"/>
    </source>
</evidence>
<dbReference type="GeneID" id="104223488"/>
<comment type="function">
    <text evidence="1">Confers resistance to late blight (Phytophthora infestans) races carrying the avirulence gene Avr1. Resistance proteins guard the plant against pathogens that contain an appropriate avirulence protein via an indirect interaction with this avirulence protein. That triggers a defense system including the hypersensitive response, which restricts the pathogen growth.</text>
</comment>
<evidence type="ECO:0000256" key="5">
    <source>
        <dbReference type="ARBA" id="ARBA00022614"/>
    </source>
</evidence>
<dbReference type="Proteomes" id="UP000189701">
    <property type="component" value="Unplaced"/>
</dbReference>
<keyword evidence="4" id="KW-0963">Cytoplasm</keyword>
<proteinExistence type="inferred from homology"/>
<protein>
    <submittedName>
        <fullName evidence="14">Late blight resistance protein homolog R1C-3</fullName>
    </submittedName>
</protein>
<keyword evidence="7" id="KW-0677">Repeat</keyword>
<dbReference type="InterPro" id="IPR032675">
    <property type="entry name" value="LRR_dom_sf"/>
</dbReference>
<dbReference type="SUPFAM" id="SSF52540">
    <property type="entry name" value="P-loop containing nucleoside triphosphate hydrolases"/>
    <property type="match status" value="1"/>
</dbReference>
<dbReference type="PANTHER" id="PTHR23155">
    <property type="entry name" value="DISEASE RESISTANCE PROTEIN RP"/>
    <property type="match status" value="1"/>
</dbReference>
<gene>
    <name evidence="14" type="primary">LOC104223488</name>
</gene>
<organism evidence="13 14">
    <name type="scientific">Nicotiana sylvestris</name>
    <name type="common">Wood tobacco</name>
    <name type="synonym">South American tobacco</name>
    <dbReference type="NCBI Taxonomy" id="4096"/>
    <lineage>
        <taxon>Eukaryota</taxon>
        <taxon>Viridiplantae</taxon>
        <taxon>Streptophyta</taxon>
        <taxon>Embryophyta</taxon>
        <taxon>Tracheophyta</taxon>
        <taxon>Spermatophyta</taxon>
        <taxon>Magnoliopsida</taxon>
        <taxon>eudicotyledons</taxon>
        <taxon>Gunneridae</taxon>
        <taxon>Pentapetalae</taxon>
        <taxon>asterids</taxon>
        <taxon>lamiids</taxon>
        <taxon>Solanales</taxon>
        <taxon>Solanaceae</taxon>
        <taxon>Nicotianoideae</taxon>
        <taxon>Nicotianeae</taxon>
        <taxon>Nicotiana</taxon>
    </lineage>
</organism>
<dbReference type="InterPro" id="IPR036388">
    <property type="entry name" value="WH-like_DNA-bd_sf"/>
</dbReference>
<evidence type="ECO:0000256" key="6">
    <source>
        <dbReference type="ARBA" id="ARBA00022667"/>
    </source>
</evidence>
<evidence type="ECO:0000256" key="4">
    <source>
        <dbReference type="ARBA" id="ARBA00022490"/>
    </source>
</evidence>
<evidence type="ECO:0000259" key="11">
    <source>
        <dbReference type="Pfam" id="PF00931"/>
    </source>
</evidence>
<dbReference type="GO" id="GO:0005524">
    <property type="term" value="F:ATP binding"/>
    <property type="evidence" value="ECO:0007669"/>
    <property type="project" value="UniProtKB-KW"/>
</dbReference>
<comment type="subcellular location">
    <subcellularLocation>
        <location evidence="2">Cytoplasm</location>
    </subcellularLocation>
</comment>
<keyword evidence="6" id="KW-0381">Hypersensitive response</keyword>
<feature type="domain" description="Disease resistance protein winged helix" evidence="12">
    <location>
        <begin position="333"/>
        <end position="404"/>
    </location>
</feature>
<dbReference type="eggNOG" id="KOG4658">
    <property type="taxonomic scope" value="Eukaryota"/>
</dbReference>
<dbReference type="PRINTS" id="PR00364">
    <property type="entry name" value="DISEASERSIST"/>
</dbReference>
<reference evidence="13" key="1">
    <citation type="journal article" date="2013" name="Genome Biol.">
        <title>Reference genomes and transcriptomes of Nicotiana sylvestris and Nicotiana tomentosiformis.</title>
        <authorList>
            <person name="Sierro N."/>
            <person name="Battey J.N."/>
            <person name="Ouadi S."/>
            <person name="Bovet L."/>
            <person name="Goepfert S."/>
            <person name="Bakaher N."/>
            <person name="Peitsch M.C."/>
            <person name="Ivanov N.V."/>
        </authorList>
    </citation>
    <scope>NUCLEOTIDE SEQUENCE [LARGE SCALE GENOMIC DNA]</scope>
</reference>
<evidence type="ECO:0000256" key="7">
    <source>
        <dbReference type="ARBA" id="ARBA00022737"/>
    </source>
</evidence>
<evidence type="ECO:0000313" key="14">
    <source>
        <dbReference type="RefSeq" id="XP_009773240.1"/>
    </source>
</evidence>
<comment type="similarity">
    <text evidence="3">Belongs to the disease resistance NB-LRR family.</text>
</comment>
<name>A0A1U7WG70_NICSY</name>
<dbReference type="Gene3D" id="3.80.10.10">
    <property type="entry name" value="Ribonuclease Inhibitor"/>
    <property type="match status" value="1"/>
</dbReference>
<dbReference type="AlphaFoldDB" id="A0A1U7WG70"/>
<dbReference type="InterPro" id="IPR027417">
    <property type="entry name" value="P-loop_NTPase"/>
</dbReference>
<feature type="domain" description="NB-ARC" evidence="11">
    <location>
        <begin position="81"/>
        <end position="249"/>
    </location>
</feature>
<evidence type="ECO:0000256" key="3">
    <source>
        <dbReference type="ARBA" id="ARBA00008894"/>
    </source>
</evidence>
<dbReference type="Gene3D" id="3.40.50.300">
    <property type="entry name" value="P-loop containing nucleotide triphosphate hydrolases"/>
    <property type="match status" value="1"/>
</dbReference>
<dbReference type="InterPro" id="IPR044974">
    <property type="entry name" value="Disease_R_plants"/>
</dbReference>
<keyword evidence="10" id="KW-0067">ATP-binding</keyword>
<dbReference type="KEGG" id="nsy:104223488"/>
<evidence type="ECO:0000256" key="1">
    <source>
        <dbReference type="ARBA" id="ARBA00002074"/>
    </source>
</evidence>
<reference evidence="14" key="2">
    <citation type="submission" date="2025-08" db="UniProtKB">
        <authorList>
            <consortium name="RefSeq"/>
        </authorList>
    </citation>
    <scope>IDENTIFICATION</scope>
    <source>
        <tissue evidence="14">Leaf</tissue>
    </source>
</reference>
<dbReference type="RefSeq" id="XP_009773240.1">
    <property type="nucleotide sequence ID" value="XM_009774938.1"/>
</dbReference>
<dbReference type="GO" id="GO:0043531">
    <property type="term" value="F:ADP binding"/>
    <property type="evidence" value="ECO:0007669"/>
    <property type="project" value="InterPro"/>
</dbReference>
<dbReference type="Pfam" id="PF00931">
    <property type="entry name" value="NB-ARC"/>
    <property type="match status" value="1"/>
</dbReference>
<keyword evidence="9" id="KW-0611">Plant defense</keyword>
<dbReference type="PANTHER" id="PTHR23155:SF1152">
    <property type="entry name" value="AAA+ ATPASE DOMAIN-CONTAINING PROTEIN"/>
    <property type="match status" value="1"/>
</dbReference>
<dbReference type="FunFam" id="1.10.10.10:FF:000322">
    <property type="entry name" value="Probable disease resistance protein At1g63360"/>
    <property type="match status" value="1"/>
</dbReference>
<accession>A0A1U7WG70</accession>
<dbReference type="GO" id="GO:0009626">
    <property type="term" value="P:plant-type hypersensitive response"/>
    <property type="evidence" value="ECO:0007669"/>
    <property type="project" value="UniProtKB-KW"/>
</dbReference>
<evidence type="ECO:0000259" key="12">
    <source>
        <dbReference type="Pfam" id="PF23559"/>
    </source>
</evidence>
<dbReference type="Gene3D" id="1.10.10.10">
    <property type="entry name" value="Winged helix-like DNA-binding domain superfamily/Winged helix DNA-binding domain"/>
    <property type="match status" value="1"/>
</dbReference>
<dbReference type="InterPro" id="IPR002182">
    <property type="entry name" value="NB-ARC"/>
</dbReference>
<dbReference type="SUPFAM" id="SSF52058">
    <property type="entry name" value="L domain-like"/>
    <property type="match status" value="1"/>
</dbReference>
<keyword evidence="8" id="KW-0547">Nucleotide-binding</keyword>